<keyword evidence="2" id="KW-1185">Reference proteome</keyword>
<evidence type="ECO:0000313" key="2">
    <source>
        <dbReference type="Proteomes" id="UP000821845"/>
    </source>
</evidence>
<proteinExistence type="predicted"/>
<reference evidence="1" key="1">
    <citation type="submission" date="2020-05" db="EMBL/GenBank/DDBJ databases">
        <title>Large-scale comparative analyses of tick genomes elucidate their genetic diversity and vector capacities.</title>
        <authorList>
            <person name="Jia N."/>
            <person name="Wang J."/>
            <person name="Shi W."/>
            <person name="Du L."/>
            <person name="Sun Y."/>
            <person name="Zhan W."/>
            <person name="Jiang J."/>
            <person name="Wang Q."/>
            <person name="Zhang B."/>
            <person name="Ji P."/>
            <person name="Sakyi L.B."/>
            <person name="Cui X."/>
            <person name="Yuan T."/>
            <person name="Jiang B."/>
            <person name="Yang W."/>
            <person name="Lam T.T.-Y."/>
            <person name="Chang Q."/>
            <person name="Ding S."/>
            <person name="Wang X."/>
            <person name="Zhu J."/>
            <person name="Ruan X."/>
            <person name="Zhao L."/>
            <person name="Wei J."/>
            <person name="Que T."/>
            <person name="Du C."/>
            <person name="Cheng J."/>
            <person name="Dai P."/>
            <person name="Han X."/>
            <person name="Huang E."/>
            <person name="Gao Y."/>
            <person name="Liu J."/>
            <person name="Shao H."/>
            <person name="Ye R."/>
            <person name="Li L."/>
            <person name="Wei W."/>
            <person name="Wang X."/>
            <person name="Wang C."/>
            <person name="Yang T."/>
            <person name="Huo Q."/>
            <person name="Li W."/>
            <person name="Guo W."/>
            <person name="Chen H."/>
            <person name="Zhou L."/>
            <person name="Ni X."/>
            <person name="Tian J."/>
            <person name="Zhou Y."/>
            <person name="Sheng Y."/>
            <person name="Liu T."/>
            <person name="Pan Y."/>
            <person name="Xia L."/>
            <person name="Li J."/>
            <person name="Zhao F."/>
            <person name="Cao W."/>
        </authorList>
    </citation>
    <scope>NUCLEOTIDE SEQUENCE</scope>
    <source>
        <strain evidence="1">Hyas-2018</strain>
    </source>
</reference>
<name>A0ACB7RIX5_HYAAI</name>
<dbReference type="Proteomes" id="UP000821845">
    <property type="component" value="Chromosome 9"/>
</dbReference>
<protein>
    <submittedName>
        <fullName evidence="1">Uncharacterized protein</fullName>
    </submittedName>
</protein>
<evidence type="ECO:0000313" key="1">
    <source>
        <dbReference type="EMBL" id="KAH6922817.1"/>
    </source>
</evidence>
<organism evidence="1 2">
    <name type="scientific">Hyalomma asiaticum</name>
    <name type="common">Tick</name>
    <dbReference type="NCBI Taxonomy" id="266040"/>
    <lineage>
        <taxon>Eukaryota</taxon>
        <taxon>Metazoa</taxon>
        <taxon>Ecdysozoa</taxon>
        <taxon>Arthropoda</taxon>
        <taxon>Chelicerata</taxon>
        <taxon>Arachnida</taxon>
        <taxon>Acari</taxon>
        <taxon>Parasitiformes</taxon>
        <taxon>Ixodida</taxon>
        <taxon>Ixodoidea</taxon>
        <taxon>Ixodidae</taxon>
        <taxon>Hyalomminae</taxon>
        <taxon>Hyalomma</taxon>
    </lineage>
</organism>
<dbReference type="EMBL" id="CM023489">
    <property type="protein sequence ID" value="KAH6922817.1"/>
    <property type="molecule type" value="Genomic_DNA"/>
</dbReference>
<accession>A0ACB7RIX5</accession>
<gene>
    <name evidence="1" type="ORF">HPB50_019371</name>
</gene>
<comment type="caution">
    <text evidence="1">The sequence shown here is derived from an EMBL/GenBank/DDBJ whole genome shotgun (WGS) entry which is preliminary data.</text>
</comment>
<sequence>MHEPCLERSADDTTALHYKKICQRRLEDKRSPLVNADNTILSLRMRQRRIQEGRYQHIVYAEWLPWHLGPAVMEEYDLWVRNTGRTSYDDTLDATLSTEFSSAHFRYSHTNVPAHTGGS</sequence>